<evidence type="ECO:0000256" key="2">
    <source>
        <dbReference type="ARBA" id="ARBA00022448"/>
    </source>
</evidence>
<comment type="caution">
    <text evidence="10">The sequence shown here is derived from an EMBL/GenBank/DDBJ whole genome shotgun (WGS) entry which is preliminary data.</text>
</comment>
<keyword evidence="5 9" id="KW-1133">Transmembrane helix</keyword>
<evidence type="ECO:0000256" key="6">
    <source>
        <dbReference type="ARBA" id="ARBA00023065"/>
    </source>
</evidence>
<keyword evidence="3" id="KW-1003">Cell membrane</keyword>
<accession>A0A8J7WMF2</accession>
<reference evidence="10" key="1">
    <citation type="submission" date="2021-04" db="EMBL/GenBank/DDBJ databases">
        <title>Genome based classification of Actinospica acidithermotolerans sp. nov., an actinobacterium isolated from an Indonesian hot spring.</title>
        <authorList>
            <person name="Kusuma A.B."/>
            <person name="Putra K.E."/>
            <person name="Nafisah S."/>
            <person name="Loh J."/>
            <person name="Nouioui I."/>
            <person name="Goodfellow M."/>
        </authorList>
    </citation>
    <scope>NUCLEOTIDE SEQUENCE</scope>
    <source>
        <strain evidence="10">DSM 45618</strain>
    </source>
</reference>
<dbReference type="InterPro" id="IPR001185">
    <property type="entry name" value="MS_channel"/>
</dbReference>
<evidence type="ECO:0000313" key="10">
    <source>
        <dbReference type="EMBL" id="MBS2963993.1"/>
    </source>
</evidence>
<dbReference type="InterPro" id="IPR036019">
    <property type="entry name" value="MscL_channel"/>
</dbReference>
<proteinExistence type="predicted"/>
<keyword evidence="2" id="KW-0813">Transport</keyword>
<dbReference type="PANTHER" id="PTHR30266:SF2">
    <property type="entry name" value="LARGE-CONDUCTANCE MECHANOSENSITIVE CHANNEL"/>
    <property type="match status" value="1"/>
</dbReference>
<name>A0A8J7WMF2_9ACTN</name>
<keyword evidence="6" id="KW-0406">Ion transport</keyword>
<gene>
    <name evidence="10" type="primary">mscL</name>
    <name evidence="10" type="ORF">KGA66_13130</name>
</gene>
<dbReference type="GO" id="GO:0008381">
    <property type="term" value="F:mechanosensitive monoatomic ion channel activity"/>
    <property type="evidence" value="ECO:0007669"/>
    <property type="project" value="InterPro"/>
</dbReference>
<keyword evidence="8" id="KW-0407">Ion channel</keyword>
<dbReference type="RefSeq" id="WP_211468211.1">
    <property type="nucleotide sequence ID" value="NZ_JAGSXH010000039.1"/>
</dbReference>
<organism evidence="10 11">
    <name type="scientific">Actinocrinis puniceicyclus</name>
    <dbReference type="NCBI Taxonomy" id="977794"/>
    <lineage>
        <taxon>Bacteria</taxon>
        <taxon>Bacillati</taxon>
        <taxon>Actinomycetota</taxon>
        <taxon>Actinomycetes</taxon>
        <taxon>Catenulisporales</taxon>
        <taxon>Actinospicaceae</taxon>
        <taxon>Actinocrinis</taxon>
    </lineage>
</organism>
<feature type="transmembrane region" description="Helical" evidence="9">
    <location>
        <begin position="12"/>
        <end position="38"/>
    </location>
</feature>
<evidence type="ECO:0000256" key="5">
    <source>
        <dbReference type="ARBA" id="ARBA00022989"/>
    </source>
</evidence>
<evidence type="ECO:0000256" key="1">
    <source>
        <dbReference type="ARBA" id="ARBA00004141"/>
    </source>
</evidence>
<evidence type="ECO:0000256" key="7">
    <source>
        <dbReference type="ARBA" id="ARBA00023136"/>
    </source>
</evidence>
<dbReference type="PANTHER" id="PTHR30266">
    <property type="entry name" value="MECHANOSENSITIVE CHANNEL MSCL"/>
    <property type="match status" value="1"/>
</dbReference>
<evidence type="ECO:0000256" key="8">
    <source>
        <dbReference type="ARBA" id="ARBA00023303"/>
    </source>
</evidence>
<evidence type="ECO:0000256" key="9">
    <source>
        <dbReference type="SAM" id="Phobius"/>
    </source>
</evidence>
<sequence length="168" mass="17713">MNGFFKFVIRGNVVGLAVGVVIGAAFSTVVSAFVSAFLTPLVDWATSNVGDYSKMAFHLGKSTFGYGSFINAVIAFTLTAAAIYFLVVLPVNKISEELNPHHDLARAKRACPECLTQIPAIARRCSACTAVVEPILDEYSDKLIEAAPGQIELTGSAALSLKGAAKAE</sequence>
<dbReference type="Proteomes" id="UP000677913">
    <property type="component" value="Unassembled WGS sequence"/>
</dbReference>
<dbReference type="Pfam" id="PF01741">
    <property type="entry name" value="MscL"/>
    <property type="match status" value="1"/>
</dbReference>
<evidence type="ECO:0000256" key="4">
    <source>
        <dbReference type="ARBA" id="ARBA00022692"/>
    </source>
</evidence>
<dbReference type="AlphaFoldDB" id="A0A8J7WMF2"/>
<keyword evidence="4 9" id="KW-0812">Transmembrane</keyword>
<dbReference type="GO" id="GO:0016020">
    <property type="term" value="C:membrane"/>
    <property type="evidence" value="ECO:0007669"/>
    <property type="project" value="UniProtKB-SubCell"/>
</dbReference>
<dbReference type="Gene3D" id="1.10.1200.120">
    <property type="entry name" value="Large-conductance mechanosensitive channel, MscL, domain 1"/>
    <property type="match status" value="1"/>
</dbReference>
<evidence type="ECO:0000313" key="11">
    <source>
        <dbReference type="Proteomes" id="UP000677913"/>
    </source>
</evidence>
<dbReference type="NCBIfam" id="TIGR00220">
    <property type="entry name" value="mscL"/>
    <property type="match status" value="1"/>
</dbReference>
<feature type="transmembrane region" description="Helical" evidence="9">
    <location>
        <begin position="64"/>
        <end position="89"/>
    </location>
</feature>
<dbReference type="SUPFAM" id="SSF81330">
    <property type="entry name" value="Gated mechanosensitive channel"/>
    <property type="match status" value="1"/>
</dbReference>
<dbReference type="EMBL" id="JAGSXH010000039">
    <property type="protein sequence ID" value="MBS2963993.1"/>
    <property type="molecule type" value="Genomic_DNA"/>
</dbReference>
<protein>
    <submittedName>
        <fullName evidence="10">Large conductance mechanosensitive channel protein MscL</fullName>
    </submittedName>
</protein>
<comment type="subcellular location">
    <subcellularLocation>
        <location evidence="1">Membrane</location>
        <topology evidence="1">Multi-pass membrane protein</topology>
    </subcellularLocation>
</comment>
<keyword evidence="7 9" id="KW-0472">Membrane</keyword>
<keyword evidence="11" id="KW-1185">Reference proteome</keyword>
<dbReference type="InterPro" id="IPR037673">
    <property type="entry name" value="MSC/AndL"/>
</dbReference>
<evidence type="ECO:0000256" key="3">
    <source>
        <dbReference type="ARBA" id="ARBA00022475"/>
    </source>
</evidence>